<keyword evidence="2 5" id="KW-0808">Transferase</keyword>
<proteinExistence type="inferred from homology"/>
<dbReference type="AlphaFoldDB" id="A0A5N5GDU9"/>
<dbReference type="Proteomes" id="UP000327157">
    <property type="component" value="Chromosome 9"/>
</dbReference>
<evidence type="ECO:0000256" key="1">
    <source>
        <dbReference type="ARBA" id="ARBA00022603"/>
    </source>
</evidence>
<sequence>MDDLPERYSYNPTLRWNADLESYFSNAYGPHHFSRISNALTRPSCYSCIRVNTLKSTPDAAIEKLRTVLKEKGADISKCEVGGMDYVLFVKGSDPQAIDYSCAADGKPPKEVLVSRKCAEAVLRGAQVYVPGVLGCTARVEKGDIVAVSVAVQQPGADGGWVVGITEGTVPQGSETDPYHLERSGLYIGKGRATLSRAGIFCVMEGLAVDMSVRVFNLPSLLEIFLQNLPSIIVAHALGPQKGERILDLCAAPGGKTTAIALLMKDEGEIVAADRSHNKVQGIYKLAAEMGLRCITPYKLDALKSVCIINDSDDFSNHSCTKDNHGGNIQGSDLLTSELENLESVTFERLNAEKDFKKSGRKWNGPGRNQSVGGTVEKSKGFAPKSFDQVLLDAPCSALGLRRRLFAGEHATYQRRMLDQAVQLVRPGGVLVYSTCTINPGENEAVVRYHPRIGGPGLVGRFEFPDGYTEPGEEELVQRFDPSSSLDTIGFFIAKFSVGSNEADLQNSAS</sequence>
<dbReference type="InterPro" id="IPR029063">
    <property type="entry name" value="SAM-dependent_MTases_sf"/>
</dbReference>
<dbReference type="Pfam" id="PF01189">
    <property type="entry name" value="Methyltr_RsmB-F"/>
    <property type="match status" value="2"/>
</dbReference>
<dbReference type="PROSITE" id="PS50890">
    <property type="entry name" value="PUA"/>
    <property type="match status" value="1"/>
</dbReference>
<reference evidence="7 8" key="1">
    <citation type="submission" date="2019-09" db="EMBL/GenBank/DDBJ databases">
        <authorList>
            <person name="Ou C."/>
        </authorList>
    </citation>
    <scope>NUCLEOTIDE SEQUENCE [LARGE SCALE GENOMIC DNA]</scope>
    <source>
        <strain evidence="7">S2</strain>
        <tissue evidence="7">Leaf</tissue>
    </source>
</reference>
<dbReference type="CDD" id="cd02440">
    <property type="entry name" value="AdoMet_MTases"/>
    <property type="match status" value="1"/>
</dbReference>
<keyword evidence="4 5" id="KW-0694">RNA-binding</keyword>
<dbReference type="InterPro" id="IPR036974">
    <property type="entry name" value="PUA_sf"/>
</dbReference>
<gene>
    <name evidence="7" type="ORF">D8674_035599</name>
</gene>
<dbReference type="OrthoDB" id="260824at2759"/>
<evidence type="ECO:0000256" key="3">
    <source>
        <dbReference type="ARBA" id="ARBA00022691"/>
    </source>
</evidence>
<dbReference type="InterPro" id="IPR049560">
    <property type="entry name" value="MeTrfase_RsmB-F_NOP2_cat"/>
</dbReference>
<feature type="binding site" evidence="5">
    <location>
        <position position="301"/>
    </location>
    <ligand>
        <name>S-adenosyl-L-methionine</name>
        <dbReference type="ChEBI" id="CHEBI:59789"/>
    </ligand>
</feature>
<evidence type="ECO:0000313" key="7">
    <source>
        <dbReference type="EMBL" id="KAB2613283.1"/>
    </source>
</evidence>
<keyword evidence="1 5" id="KW-0489">Methyltransferase</keyword>
<dbReference type="InterPro" id="IPR002478">
    <property type="entry name" value="PUA"/>
</dbReference>
<comment type="caution">
    <text evidence="7">The sequence shown here is derived from an EMBL/GenBank/DDBJ whole genome shotgun (WGS) entry which is preliminary data.</text>
</comment>
<dbReference type="GO" id="GO:0003723">
    <property type="term" value="F:RNA binding"/>
    <property type="evidence" value="ECO:0007669"/>
    <property type="project" value="UniProtKB-UniRule"/>
</dbReference>
<dbReference type="CDD" id="cd21150">
    <property type="entry name" value="PUA_NSun6-like"/>
    <property type="match status" value="1"/>
</dbReference>
<feature type="active site" description="Nucleophile" evidence="5">
    <location>
        <position position="436"/>
    </location>
</feature>
<dbReference type="SUPFAM" id="SSF88697">
    <property type="entry name" value="PUA domain-like"/>
    <property type="match status" value="1"/>
</dbReference>
<comment type="caution">
    <text evidence="5">Lacks conserved residue(s) required for the propagation of feature annotation.</text>
</comment>
<feature type="binding site" evidence="5">
    <location>
        <position position="274"/>
    </location>
    <ligand>
        <name>S-adenosyl-L-methionine</name>
        <dbReference type="ChEBI" id="CHEBI:59789"/>
    </ligand>
</feature>
<comment type="similarity">
    <text evidence="5">Belongs to the class I-like SAM-binding methyltransferase superfamily. RsmB/NOP family.</text>
</comment>
<feature type="binding site" evidence="5">
    <location>
        <begin position="250"/>
        <end position="256"/>
    </location>
    <ligand>
        <name>S-adenosyl-L-methionine</name>
        <dbReference type="ChEBI" id="CHEBI:59789"/>
    </ligand>
</feature>
<reference evidence="7 8" key="3">
    <citation type="submission" date="2019-11" db="EMBL/GenBank/DDBJ databases">
        <title>A de novo genome assembly of a pear dwarfing rootstock.</title>
        <authorList>
            <person name="Wang F."/>
            <person name="Wang J."/>
            <person name="Li S."/>
            <person name="Zhang Y."/>
            <person name="Fang M."/>
            <person name="Ma L."/>
            <person name="Zhao Y."/>
            <person name="Jiang S."/>
        </authorList>
    </citation>
    <scope>NUCLEOTIDE SEQUENCE [LARGE SCALE GENOMIC DNA]</scope>
    <source>
        <strain evidence="7">S2</strain>
        <tissue evidence="7">Leaf</tissue>
    </source>
</reference>
<dbReference type="Pfam" id="PF01472">
    <property type="entry name" value="PUA"/>
    <property type="match status" value="1"/>
</dbReference>
<dbReference type="PROSITE" id="PS51686">
    <property type="entry name" value="SAM_MT_RSMB_NOP"/>
    <property type="match status" value="1"/>
</dbReference>
<dbReference type="Gene3D" id="2.30.130.10">
    <property type="entry name" value="PUA domain"/>
    <property type="match status" value="1"/>
</dbReference>
<accession>A0A5N5GDU9</accession>
<dbReference type="InterPro" id="IPR001678">
    <property type="entry name" value="MeTrfase_RsmB-F_NOP2_dom"/>
</dbReference>
<name>A0A5N5GDU9_9ROSA</name>
<dbReference type="SUPFAM" id="SSF53335">
    <property type="entry name" value="S-adenosyl-L-methionine-dependent methyltransferases"/>
    <property type="match status" value="1"/>
</dbReference>
<keyword evidence="8" id="KW-1185">Reference proteome</keyword>
<protein>
    <submittedName>
        <fullName evidence="7">Methyltransferase NSUN6</fullName>
    </submittedName>
</protein>
<dbReference type="PANTHER" id="PTHR22807">
    <property type="entry name" value="NOP2 YEAST -RELATED NOL1/NOP2/FMU SUN DOMAIN-CONTAINING"/>
    <property type="match status" value="1"/>
</dbReference>
<feature type="domain" description="SAM-dependent MTase RsmB/NOP-type" evidence="6">
    <location>
        <begin position="162"/>
        <end position="499"/>
    </location>
</feature>
<dbReference type="InterPro" id="IPR023267">
    <property type="entry name" value="RCMT"/>
</dbReference>
<keyword evidence="3 5" id="KW-0949">S-adenosyl-L-methionine</keyword>
<dbReference type="GO" id="GO:0001510">
    <property type="term" value="P:RNA methylation"/>
    <property type="evidence" value="ECO:0007669"/>
    <property type="project" value="InterPro"/>
</dbReference>
<evidence type="ECO:0000256" key="5">
    <source>
        <dbReference type="PROSITE-ProRule" id="PRU01023"/>
    </source>
</evidence>
<dbReference type="InterPro" id="IPR015947">
    <property type="entry name" value="PUA-like_sf"/>
</dbReference>
<organism evidence="7 8">
    <name type="scientific">Pyrus ussuriensis x Pyrus communis</name>
    <dbReference type="NCBI Taxonomy" id="2448454"/>
    <lineage>
        <taxon>Eukaryota</taxon>
        <taxon>Viridiplantae</taxon>
        <taxon>Streptophyta</taxon>
        <taxon>Embryophyta</taxon>
        <taxon>Tracheophyta</taxon>
        <taxon>Spermatophyta</taxon>
        <taxon>Magnoliopsida</taxon>
        <taxon>eudicotyledons</taxon>
        <taxon>Gunneridae</taxon>
        <taxon>Pentapetalae</taxon>
        <taxon>rosids</taxon>
        <taxon>fabids</taxon>
        <taxon>Rosales</taxon>
        <taxon>Rosaceae</taxon>
        <taxon>Amygdaloideae</taxon>
        <taxon>Maleae</taxon>
        <taxon>Pyrus</taxon>
    </lineage>
</organism>
<dbReference type="EMBL" id="SMOL01000458">
    <property type="protein sequence ID" value="KAB2613283.1"/>
    <property type="molecule type" value="Genomic_DNA"/>
</dbReference>
<evidence type="ECO:0000259" key="6">
    <source>
        <dbReference type="PROSITE" id="PS51686"/>
    </source>
</evidence>
<reference evidence="8" key="2">
    <citation type="submission" date="2019-10" db="EMBL/GenBank/DDBJ databases">
        <title>A de novo genome assembly of a pear dwarfing rootstock.</title>
        <authorList>
            <person name="Wang F."/>
            <person name="Wang J."/>
            <person name="Li S."/>
            <person name="Zhang Y."/>
            <person name="Fang M."/>
            <person name="Ma L."/>
            <person name="Zhao Y."/>
            <person name="Jiang S."/>
        </authorList>
    </citation>
    <scope>NUCLEOTIDE SEQUENCE [LARGE SCALE GENOMIC DNA]</scope>
</reference>
<dbReference type="PANTHER" id="PTHR22807:SF34">
    <property type="entry name" value="TRNA (CYTOSINE(72)-C(5))-METHYLTRANSFERASE NSUN6"/>
    <property type="match status" value="1"/>
</dbReference>
<evidence type="ECO:0000313" key="8">
    <source>
        <dbReference type="Proteomes" id="UP000327157"/>
    </source>
</evidence>
<evidence type="ECO:0000256" key="4">
    <source>
        <dbReference type="ARBA" id="ARBA00022884"/>
    </source>
</evidence>
<dbReference type="PRINTS" id="PR02008">
    <property type="entry name" value="RCMTFAMILY"/>
</dbReference>
<evidence type="ECO:0000256" key="2">
    <source>
        <dbReference type="ARBA" id="ARBA00022679"/>
    </source>
</evidence>
<dbReference type="Gene3D" id="3.40.50.150">
    <property type="entry name" value="Vaccinia Virus protein VP39"/>
    <property type="match status" value="1"/>
</dbReference>
<dbReference type="GO" id="GO:0008173">
    <property type="term" value="F:RNA methyltransferase activity"/>
    <property type="evidence" value="ECO:0007669"/>
    <property type="project" value="InterPro"/>
</dbReference>